<sequence>MKKIAVGIISDCKSFRLALHTVFTCENEGQIDRIWDCTSDQLDSKQKKHVSDAQLLVVDLDNVRVSMVNFLQAIRRKFKRAKVIFLLGERKFDSRFITEYQIDKILKRSSSEIELIAAVRSCMA</sequence>
<evidence type="ECO:0008006" key="3">
    <source>
        <dbReference type="Google" id="ProtNLM"/>
    </source>
</evidence>
<comment type="caution">
    <text evidence="1">The sequence shown here is derived from an EMBL/GenBank/DDBJ whole genome shotgun (WGS) entry which is preliminary data.</text>
</comment>
<dbReference type="EMBL" id="JBHUPB010000001">
    <property type="protein sequence ID" value="MFD2965755.1"/>
    <property type="molecule type" value="Genomic_DNA"/>
</dbReference>
<protein>
    <recommendedName>
        <fullName evidence="3">Response regulatory domain-containing protein</fullName>
    </recommendedName>
</protein>
<dbReference type="Proteomes" id="UP001597525">
    <property type="component" value="Unassembled WGS sequence"/>
</dbReference>
<evidence type="ECO:0000313" key="1">
    <source>
        <dbReference type="EMBL" id="MFD2965755.1"/>
    </source>
</evidence>
<accession>A0ABW6BD28</accession>
<dbReference type="RefSeq" id="WP_320184635.1">
    <property type="nucleotide sequence ID" value="NZ_CP138332.1"/>
</dbReference>
<evidence type="ECO:0000313" key="2">
    <source>
        <dbReference type="Proteomes" id="UP001597525"/>
    </source>
</evidence>
<keyword evidence="2" id="KW-1185">Reference proteome</keyword>
<gene>
    <name evidence="1" type="ORF">ACFS7Y_00015</name>
</gene>
<name>A0ABW6BD28_9SPHI</name>
<organism evidence="1 2">
    <name type="scientific">Sphingobacterium bambusae</name>
    <dbReference type="NCBI Taxonomy" id="662858"/>
    <lineage>
        <taxon>Bacteria</taxon>
        <taxon>Pseudomonadati</taxon>
        <taxon>Bacteroidota</taxon>
        <taxon>Sphingobacteriia</taxon>
        <taxon>Sphingobacteriales</taxon>
        <taxon>Sphingobacteriaceae</taxon>
        <taxon>Sphingobacterium</taxon>
    </lineage>
</organism>
<reference evidence="2" key="1">
    <citation type="journal article" date="2019" name="Int. J. Syst. Evol. Microbiol.">
        <title>The Global Catalogue of Microorganisms (GCM) 10K type strain sequencing project: providing services to taxonomists for standard genome sequencing and annotation.</title>
        <authorList>
            <consortium name="The Broad Institute Genomics Platform"/>
            <consortium name="The Broad Institute Genome Sequencing Center for Infectious Disease"/>
            <person name="Wu L."/>
            <person name="Ma J."/>
        </authorList>
    </citation>
    <scope>NUCLEOTIDE SEQUENCE [LARGE SCALE GENOMIC DNA]</scope>
    <source>
        <strain evidence="2">KCTC 22814</strain>
    </source>
</reference>
<proteinExistence type="predicted"/>